<evidence type="ECO:0000313" key="8">
    <source>
        <dbReference type="EMBL" id="NVF14601.1"/>
    </source>
</evidence>
<evidence type="ECO:0000256" key="4">
    <source>
        <dbReference type="ARBA" id="ARBA00022723"/>
    </source>
</evidence>
<evidence type="ECO:0000256" key="2">
    <source>
        <dbReference type="ARBA" id="ARBA00008072"/>
    </source>
</evidence>
<dbReference type="Proteomes" id="UP000589984">
    <property type="component" value="Unassembled WGS sequence"/>
</dbReference>
<comment type="similarity">
    <text evidence="2">Belongs to the zinc-containing alcohol dehydrogenase family.</text>
</comment>
<dbReference type="Pfam" id="PF08240">
    <property type="entry name" value="ADH_N"/>
    <property type="match status" value="1"/>
</dbReference>
<keyword evidence="9" id="KW-1185">Reference proteome</keyword>
<dbReference type="InterPro" id="IPR014187">
    <property type="entry name" value="ADH_Zn_typ-2"/>
</dbReference>
<keyword evidence="4" id="KW-0479">Metal-binding</keyword>
<dbReference type="SUPFAM" id="SSF50129">
    <property type="entry name" value="GroES-like"/>
    <property type="match status" value="1"/>
</dbReference>
<evidence type="ECO:0000259" key="7">
    <source>
        <dbReference type="SMART" id="SM00829"/>
    </source>
</evidence>
<sequence>MKVMVLEKQGGPLQCHERVIPTPGPGQVLLKVEACAVCRTDLHLLDGELPDIHYPIIPGHEIIGRVVECGPGVSLEKGIRLGIPWLGYSCGECRYCLHGQENLCDQARFTGYQIDGGFAEYTLADHRFCFSIGPDYSAVEAAPLMCAGLIGYRSLVMCGDDLQRLGIYGFGAAAHIVAQVAKRQGVEVYAFTRPGDEASQRFAQHLGAMWVGSSEQLPEVPLDAAIIFAPVGELVPLALRAVRKGGVVVCGGIHMSDIPSFPYALLWGERQLRSVANLTRQDGKAFLSLASKTTLQTSTTCYPLHAANEALKDLREGKLTGAAVLVMETPPASEMLDVDS</sequence>
<dbReference type="InterPro" id="IPR020843">
    <property type="entry name" value="ER"/>
</dbReference>
<dbReference type="EC" id="1.1.1.1" evidence="3"/>
<keyword evidence="5" id="KW-0862">Zinc</keyword>
<dbReference type="GO" id="GO:0008270">
    <property type="term" value="F:zinc ion binding"/>
    <property type="evidence" value="ECO:0007669"/>
    <property type="project" value="InterPro"/>
</dbReference>
<comment type="cofactor">
    <cofactor evidence="1">
        <name>Zn(2+)</name>
        <dbReference type="ChEBI" id="CHEBI:29105"/>
    </cofactor>
</comment>
<dbReference type="PANTHER" id="PTHR42940">
    <property type="entry name" value="ALCOHOL DEHYDROGENASE 1-RELATED"/>
    <property type="match status" value="1"/>
</dbReference>
<evidence type="ECO:0000256" key="1">
    <source>
        <dbReference type="ARBA" id="ARBA00001947"/>
    </source>
</evidence>
<dbReference type="GO" id="GO:0005737">
    <property type="term" value="C:cytoplasm"/>
    <property type="evidence" value="ECO:0007669"/>
    <property type="project" value="TreeGrafter"/>
</dbReference>
<dbReference type="Gene3D" id="3.90.180.10">
    <property type="entry name" value="Medium-chain alcohol dehydrogenases, catalytic domain"/>
    <property type="match status" value="1"/>
</dbReference>
<comment type="caution">
    <text evidence="8">The sequence shown here is derived from an EMBL/GenBank/DDBJ whole genome shotgun (WGS) entry which is preliminary data.</text>
</comment>
<evidence type="ECO:0000256" key="5">
    <source>
        <dbReference type="ARBA" id="ARBA00022833"/>
    </source>
</evidence>
<dbReference type="EMBL" id="JABWCV010000010">
    <property type="protein sequence ID" value="NVF14601.1"/>
    <property type="molecule type" value="Genomic_DNA"/>
</dbReference>
<dbReference type="RefSeq" id="WP_176303520.1">
    <property type="nucleotide sequence ID" value="NZ_JABWCV010000010.1"/>
</dbReference>
<gene>
    <name evidence="8" type="ORF">HUO07_10520</name>
</gene>
<dbReference type="PANTHER" id="PTHR42940:SF8">
    <property type="entry name" value="VACUOLAR PROTEIN SORTING-ASSOCIATED PROTEIN 11"/>
    <property type="match status" value="1"/>
</dbReference>
<dbReference type="Gene3D" id="3.40.50.720">
    <property type="entry name" value="NAD(P)-binding Rossmann-like Domain"/>
    <property type="match status" value="1"/>
</dbReference>
<dbReference type="InterPro" id="IPR036291">
    <property type="entry name" value="NAD(P)-bd_dom_sf"/>
</dbReference>
<name>A0A7Y6RD16_9GAMM</name>
<dbReference type="SUPFAM" id="SSF51735">
    <property type="entry name" value="NAD(P)-binding Rossmann-fold domains"/>
    <property type="match status" value="1"/>
</dbReference>
<accession>A0A7Y6RD16</accession>
<keyword evidence="6" id="KW-0560">Oxidoreductase</keyword>
<evidence type="ECO:0000256" key="6">
    <source>
        <dbReference type="ARBA" id="ARBA00023002"/>
    </source>
</evidence>
<evidence type="ECO:0000256" key="3">
    <source>
        <dbReference type="ARBA" id="ARBA00013190"/>
    </source>
</evidence>
<dbReference type="InterPro" id="IPR011032">
    <property type="entry name" value="GroES-like_sf"/>
</dbReference>
<dbReference type="SMART" id="SM00829">
    <property type="entry name" value="PKS_ER"/>
    <property type="match status" value="1"/>
</dbReference>
<proteinExistence type="inferred from homology"/>
<evidence type="ECO:0000313" key="9">
    <source>
        <dbReference type="Proteomes" id="UP000589984"/>
    </source>
</evidence>
<dbReference type="CDD" id="cd08298">
    <property type="entry name" value="CAD2"/>
    <property type="match status" value="1"/>
</dbReference>
<dbReference type="GO" id="GO:0004022">
    <property type="term" value="F:alcohol dehydrogenase (NAD+) activity"/>
    <property type="evidence" value="ECO:0007669"/>
    <property type="project" value="UniProtKB-EC"/>
</dbReference>
<feature type="domain" description="Enoyl reductase (ER)" evidence="7">
    <location>
        <begin position="10"/>
        <end position="325"/>
    </location>
</feature>
<dbReference type="InterPro" id="IPR002328">
    <property type="entry name" value="ADH_Zn_CS"/>
</dbReference>
<dbReference type="NCBIfam" id="TIGR02822">
    <property type="entry name" value="adh_fam_2"/>
    <property type="match status" value="1"/>
</dbReference>
<reference evidence="8 9" key="1">
    <citation type="submission" date="2020-06" db="EMBL/GenBank/DDBJ databases">
        <title>Halomonas sp. QX-1 draft genome sequence.</title>
        <authorList>
            <person name="Qiu X."/>
        </authorList>
    </citation>
    <scope>NUCLEOTIDE SEQUENCE [LARGE SCALE GENOMIC DNA]</scope>
    <source>
        <strain evidence="8 9">QX-1</strain>
    </source>
</reference>
<protein>
    <recommendedName>
        <fullName evidence="3">alcohol dehydrogenase</fullName>
        <ecNumber evidence="3">1.1.1.1</ecNumber>
    </recommendedName>
</protein>
<organism evidence="8 9">
    <name type="scientific">Vreelandella maris</name>
    <dbReference type="NCBI Taxonomy" id="2729617"/>
    <lineage>
        <taxon>Bacteria</taxon>
        <taxon>Pseudomonadati</taxon>
        <taxon>Pseudomonadota</taxon>
        <taxon>Gammaproteobacteria</taxon>
        <taxon>Oceanospirillales</taxon>
        <taxon>Halomonadaceae</taxon>
        <taxon>Vreelandella</taxon>
    </lineage>
</organism>
<dbReference type="AlphaFoldDB" id="A0A7Y6RD16"/>
<dbReference type="InterPro" id="IPR013154">
    <property type="entry name" value="ADH-like_N"/>
</dbReference>
<dbReference type="PROSITE" id="PS00059">
    <property type="entry name" value="ADH_ZINC"/>
    <property type="match status" value="1"/>
</dbReference>